<dbReference type="Proteomes" id="UP000037179">
    <property type="component" value="Unassembled WGS sequence"/>
</dbReference>
<keyword evidence="3" id="KW-1185">Reference proteome</keyword>
<reference evidence="1 4" key="3">
    <citation type="submission" date="2016-10" db="EMBL/GenBank/DDBJ databases">
        <title>Genome sequence of Nocardia seriolae strain EM150506, isolated from Anguila japonica.</title>
        <authorList>
            <person name="Han H.-J."/>
        </authorList>
    </citation>
    <scope>NUCLEOTIDE SEQUENCE [LARGE SCALE GENOMIC DNA]</scope>
    <source>
        <strain evidence="1 4">EM150506</strain>
    </source>
</reference>
<protein>
    <recommendedName>
        <fullName evidence="5">DUF4267 domain-containing protein</fullName>
    </recommendedName>
</protein>
<dbReference type="EMBL" id="BBYQ01000046">
    <property type="protein sequence ID" value="GAP28932.1"/>
    <property type="molecule type" value="Genomic_DNA"/>
</dbReference>
<dbReference type="OrthoDB" id="4570938at2"/>
<reference evidence="2 3" key="2">
    <citation type="journal article" date="2016" name="Genome Announc.">
        <title>Draft Genome Sequence of Erythromycin- and Oxytetracycline-Sensitive Nocardia seriolae Strain U-1 (NBRC 110359).</title>
        <authorList>
            <person name="Imajoh M."/>
            <person name="Sukeda M."/>
            <person name="Shimizu M."/>
            <person name="Yamane J."/>
            <person name="Ohnishi K."/>
            <person name="Oshima S."/>
        </authorList>
    </citation>
    <scope>NUCLEOTIDE SEQUENCE [LARGE SCALE GENOMIC DNA]</scope>
    <source>
        <strain evidence="2 3">U-1</strain>
    </source>
</reference>
<sequence length="136" mass="14561">MNGNSMLADRRIQALVRQLAWSQALARIAIGTGMLTRPATVSKSWSGEYDETASSLPTRAFGTRDVVIGLGTVWSLRRGHPVRHWFVLGVALELVDATVTLNKRGRLGITGPPDAWELLTAAGLGGGILVAATLRE</sequence>
<dbReference type="AlphaFoldDB" id="A0A0B8NBC0"/>
<evidence type="ECO:0000313" key="3">
    <source>
        <dbReference type="Proteomes" id="UP000037179"/>
    </source>
</evidence>
<evidence type="ECO:0008006" key="5">
    <source>
        <dbReference type="Google" id="ProtNLM"/>
    </source>
</evidence>
<name>A0A0B8NBC0_9NOCA</name>
<dbReference type="RefSeq" id="WP_033087848.1">
    <property type="nucleotide sequence ID" value="NZ_AP028459.1"/>
</dbReference>
<reference evidence="3" key="1">
    <citation type="submission" date="2015-07" db="EMBL/GenBank/DDBJ databases">
        <title>Nocardia seriolae U-1 whole genome shotgun sequence.</title>
        <authorList>
            <person name="Imajoh M."/>
            <person name="Fukumoto Y."/>
            <person name="Sukeda M."/>
            <person name="Yamane J."/>
            <person name="Yamasaki K."/>
            <person name="Shimizu M."/>
            <person name="Ohnishi K."/>
            <person name="Oshima S."/>
        </authorList>
    </citation>
    <scope>NUCLEOTIDE SEQUENCE [LARGE SCALE GENOMIC DNA]</scope>
    <source>
        <strain evidence="3">U-1</strain>
    </source>
</reference>
<gene>
    <name evidence="1" type="ORF">NS506_03663</name>
    <name evidence="2" type="ORF">NSK11_contig00046-0017</name>
</gene>
<dbReference type="EMBL" id="CP017839">
    <property type="protein sequence ID" value="APA97713.1"/>
    <property type="molecule type" value="Genomic_DNA"/>
</dbReference>
<evidence type="ECO:0000313" key="1">
    <source>
        <dbReference type="EMBL" id="APA97713.1"/>
    </source>
</evidence>
<evidence type="ECO:0000313" key="4">
    <source>
        <dbReference type="Proteomes" id="UP000180166"/>
    </source>
</evidence>
<organism evidence="2 3">
    <name type="scientific">Nocardia seriolae</name>
    <dbReference type="NCBI Taxonomy" id="37332"/>
    <lineage>
        <taxon>Bacteria</taxon>
        <taxon>Bacillati</taxon>
        <taxon>Actinomycetota</taxon>
        <taxon>Actinomycetes</taxon>
        <taxon>Mycobacteriales</taxon>
        <taxon>Nocardiaceae</taxon>
        <taxon>Nocardia</taxon>
    </lineage>
</organism>
<proteinExistence type="predicted"/>
<evidence type="ECO:0000313" key="2">
    <source>
        <dbReference type="EMBL" id="GAP28932.1"/>
    </source>
</evidence>
<accession>A0A0B8NBC0</accession>
<dbReference type="KEGG" id="nsr:NS506_03663"/>
<dbReference type="Proteomes" id="UP000180166">
    <property type="component" value="Chromosome"/>
</dbReference>